<gene>
    <name evidence="5" type="ORF">TCM_034474</name>
</gene>
<sequence>MAEWPFHDGNAHNLLKSRHIDIRHDVDHSLQMHSSLIQRLSLERELEGHQGCVNAMAWNSNGSLLISGSDDARINIWSYSGRKLLHSIETGHSANIFCTKFIPETSDELVVSGAGDAEVRLFNLSRLSGRGLNDGAITPSALYQCHTRRVKKLAVEVGNPNVVWSASEDGTLRQHDFREGTSCPPAGSSHQECRNVLLDLRCGAKRSLADPPRHTLALKSCDISSTRPHLLLVGGNDAFARLYDRRMLSPPTSCRKRMPPPTCVNYFCPMHLSDRGRSSLHLTHVTFSPNGEEVLLSYGGEHVYLMDVNHAASGSSMKYSSGDAAKLMTFTPVLNGVGRQPPVSSVFQNGLPRRSNTAAKIEKCRMLAKRSLEDGTNVFHAIEACNEILDGHGSDIGPMLRHECFCTRAALLLKRKWKNDAHMAIRDCHNARRIDSSSFRAHYYTAEALEQLGKHKEALDFAVAAQCFSPSDTMAAEKVENIRKHLAAAEAERNNKVSDGAPRSEPRTGRVLSLSDILYRSEANSDASQDGPRSDREDSDYDEELELDFETSISGDEGRDVDSNILHGSLNLRIHRRGDSTRETGANGSCGSPSSSSQNDRAAYQSYGLQLLLFHQWLPVGQQGQKPLTC</sequence>
<dbReference type="PANTHER" id="PTHR15574:SF40">
    <property type="entry name" value="WD AND TETRATRICOPEPTIDE REPEATS PROTEIN 1"/>
    <property type="match status" value="1"/>
</dbReference>
<dbReference type="SUPFAM" id="SSF48452">
    <property type="entry name" value="TPR-like"/>
    <property type="match status" value="1"/>
</dbReference>
<keyword evidence="6" id="KW-1185">Reference proteome</keyword>
<reference evidence="5 6" key="1">
    <citation type="journal article" date="2013" name="Genome Biol.">
        <title>The genome sequence of the most widely cultivated cacao type and its use to identify candidate genes regulating pod color.</title>
        <authorList>
            <person name="Motamayor J.C."/>
            <person name="Mockaitis K."/>
            <person name="Schmutz J."/>
            <person name="Haiminen N."/>
            <person name="Iii D.L."/>
            <person name="Cornejo O."/>
            <person name="Findley S.D."/>
            <person name="Zheng P."/>
            <person name="Utro F."/>
            <person name="Royaert S."/>
            <person name="Saski C."/>
            <person name="Jenkins J."/>
            <person name="Podicheti R."/>
            <person name="Zhao M."/>
            <person name="Scheffler B.E."/>
            <person name="Stack J.C."/>
            <person name="Feltus F.A."/>
            <person name="Mustiga G.M."/>
            <person name="Amores F."/>
            <person name="Phillips W."/>
            <person name="Marelli J.P."/>
            <person name="May G.D."/>
            <person name="Shapiro H."/>
            <person name="Ma J."/>
            <person name="Bustamante C.D."/>
            <person name="Schnell R.J."/>
            <person name="Main D."/>
            <person name="Gilbert D."/>
            <person name="Parida L."/>
            <person name="Kuhn D.N."/>
        </authorList>
    </citation>
    <scope>NUCLEOTIDE SEQUENCE [LARGE SCALE GENOMIC DNA]</scope>
    <source>
        <strain evidence="6">cv. Matina 1-6</strain>
    </source>
</reference>
<name>A0A061FLL7_THECC</name>
<dbReference type="Gramene" id="EOY15399">
    <property type="protein sequence ID" value="EOY15399"/>
    <property type="gene ID" value="TCM_034474"/>
</dbReference>
<feature type="compositionally biased region" description="Basic and acidic residues" evidence="4">
    <location>
        <begin position="490"/>
        <end position="508"/>
    </location>
</feature>
<evidence type="ECO:0000256" key="2">
    <source>
        <dbReference type="ARBA" id="ARBA00022737"/>
    </source>
</evidence>
<dbReference type="Pfam" id="PF00400">
    <property type="entry name" value="WD40"/>
    <property type="match status" value="1"/>
</dbReference>
<evidence type="ECO:0000256" key="3">
    <source>
        <dbReference type="PROSITE-ProRule" id="PRU00221"/>
    </source>
</evidence>
<dbReference type="PANTHER" id="PTHR15574">
    <property type="entry name" value="WD REPEAT DOMAIN-CONTAINING FAMILY"/>
    <property type="match status" value="1"/>
</dbReference>
<dbReference type="SMART" id="SM00320">
    <property type="entry name" value="WD40"/>
    <property type="match status" value="4"/>
</dbReference>
<protein>
    <submittedName>
        <fullName evidence="5">WD and tetratricopeptide repeat protein, putative isoform 6</fullName>
    </submittedName>
</protein>
<keyword evidence="2" id="KW-0677">Repeat</keyword>
<dbReference type="PROSITE" id="PS50082">
    <property type="entry name" value="WD_REPEATS_2"/>
    <property type="match status" value="1"/>
</dbReference>
<organism evidence="5 6">
    <name type="scientific">Theobroma cacao</name>
    <name type="common">Cacao</name>
    <name type="synonym">Cocoa</name>
    <dbReference type="NCBI Taxonomy" id="3641"/>
    <lineage>
        <taxon>Eukaryota</taxon>
        <taxon>Viridiplantae</taxon>
        <taxon>Streptophyta</taxon>
        <taxon>Embryophyta</taxon>
        <taxon>Tracheophyta</taxon>
        <taxon>Spermatophyta</taxon>
        <taxon>Magnoliopsida</taxon>
        <taxon>eudicotyledons</taxon>
        <taxon>Gunneridae</taxon>
        <taxon>Pentapetalae</taxon>
        <taxon>rosids</taxon>
        <taxon>malvids</taxon>
        <taxon>Malvales</taxon>
        <taxon>Malvaceae</taxon>
        <taxon>Byttnerioideae</taxon>
        <taxon>Theobroma</taxon>
    </lineage>
</organism>
<feature type="region of interest" description="Disordered" evidence="4">
    <location>
        <begin position="576"/>
        <end position="601"/>
    </location>
</feature>
<dbReference type="EMBL" id="CM001886">
    <property type="protein sequence ID" value="EOY15399.1"/>
    <property type="molecule type" value="Genomic_DNA"/>
</dbReference>
<dbReference type="InterPro" id="IPR036322">
    <property type="entry name" value="WD40_repeat_dom_sf"/>
</dbReference>
<dbReference type="Proteomes" id="UP000026915">
    <property type="component" value="Chromosome 8"/>
</dbReference>
<dbReference type="SUPFAM" id="SSF50978">
    <property type="entry name" value="WD40 repeat-like"/>
    <property type="match status" value="1"/>
</dbReference>
<accession>A0A061FLL7</accession>
<dbReference type="Gene3D" id="2.130.10.10">
    <property type="entry name" value="YVTN repeat-like/Quinoprotein amine dehydrogenase"/>
    <property type="match status" value="1"/>
</dbReference>
<evidence type="ECO:0000313" key="5">
    <source>
        <dbReference type="EMBL" id="EOY15399.1"/>
    </source>
</evidence>
<dbReference type="Gene3D" id="1.25.40.10">
    <property type="entry name" value="Tetratricopeptide repeat domain"/>
    <property type="match status" value="1"/>
</dbReference>
<feature type="repeat" description="WD" evidence="3">
    <location>
        <begin position="46"/>
        <end position="87"/>
    </location>
</feature>
<dbReference type="PROSITE" id="PS50294">
    <property type="entry name" value="WD_REPEATS_REGION"/>
    <property type="match status" value="1"/>
</dbReference>
<evidence type="ECO:0000256" key="4">
    <source>
        <dbReference type="SAM" id="MobiDB-lite"/>
    </source>
</evidence>
<dbReference type="InterPro" id="IPR001680">
    <property type="entry name" value="WD40_rpt"/>
</dbReference>
<evidence type="ECO:0000313" key="6">
    <source>
        <dbReference type="Proteomes" id="UP000026915"/>
    </source>
</evidence>
<evidence type="ECO:0000256" key="1">
    <source>
        <dbReference type="ARBA" id="ARBA00022574"/>
    </source>
</evidence>
<proteinExistence type="predicted"/>
<dbReference type="InterPro" id="IPR011990">
    <property type="entry name" value="TPR-like_helical_dom_sf"/>
</dbReference>
<dbReference type="InterPro" id="IPR045151">
    <property type="entry name" value="DCAF8"/>
</dbReference>
<keyword evidence="1 3" id="KW-0853">WD repeat</keyword>
<dbReference type="InterPro" id="IPR015943">
    <property type="entry name" value="WD40/YVTN_repeat-like_dom_sf"/>
</dbReference>
<feature type="region of interest" description="Disordered" evidence="4">
    <location>
        <begin position="490"/>
        <end position="542"/>
    </location>
</feature>
<dbReference type="AlphaFoldDB" id="A0A061FLL7"/>